<proteinExistence type="predicted"/>
<dbReference type="EMBL" id="GBXM01095117">
    <property type="protein sequence ID" value="JAH13460.1"/>
    <property type="molecule type" value="Transcribed_RNA"/>
</dbReference>
<dbReference type="AlphaFoldDB" id="A0A0E9QAV6"/>
<organism evidence="1">
    <name type="scientific">Anguilla anguilla</name>
    <name type="common">European freshwater eel</name>
    <name type="synonym">Muraena anguilla</name>
    <dbReference type="NCBI Taxonomy" id="7936"/>
    <lineage>
        <taxon>Eukaryota</taxon>
        <taxon>Metazoa</taxon>
        <taxon>Chordata</taxon>
        <taxon>Craniata</taxon>
        <taxon>Vertebrata</taxon>
        <taxon>Euteleostomi</taxon>
        <taxon>Actinopterygii</taxon>
        <taxon>Neopterygii</taxon>
        <taxon>Teleostei</taxon>
        <taxon>Anguilliformes</taxon>
        <taxon>Anguillidae</taxon>
        <taxon>Anguilla</taxon>
    </lineage>
</organism>
<reference evidence="1" key="2">
    <citation type="journal article" date="2015" name="Fish Shellfish Immunol.">
        <title>Early steps in the European eel (Anguilla anguilla)-Vibrio vulnificus interaction in the gills: Role of the RtxA13 toxin.</title>
        <authorList>
            <person name="Callol A."/>
            <person name="Pajuelo D."/>
            <person name="Ebbesson L."/>
            <person name="Teles M."/>
            <person name="MacKenzie S."/>
            <person name="Amaro C."/>
        </authorList>
    </citation>
    <scope>NUCLEOTIDE SEQUENCE</scope>
</reference>
<sequence length="26" mass="3110">MRTELTDAHSIFQLRRPTISIAYIYI</sequence>
<reference evidence="1" key="1">
    <citation type="submission" date="2014-11" db="EMBL/GenBank/DDBJ databases">
        <authorList>
            <person name="Amaro Gonzalez C."/>
        </authorList>
    </citation>
    <scope>NUCLEOTIDE SEQUENCE</scope>
</reference>
<evidence type="ECO:0000313" key="1">
    <source>
        <dbReference type="EMBL" id="JAH13460.1"/>
    </source>
</evidence>
<protein>
    <submittedName>
        <fullName evidence="1">Uncharacterized protein</fullName>
    </submittedName>
</protein>
<accession>A0A0E9QAV6</accession>
<name>A0A0E9QAV6_ANGAN</name>